<sequence length="82" mass="8555">MRFVSVIYVATALAWAVSGAPLPEGDATSSLNNRAGSDTFAELDLSAREPQDLADTPTLPNNAQFKEVASDRTSDPSGCVVA</sequence>
<evidence type="ECO:0000256" key="1">
    <source>
        <dbReference type="SAM" id="MobiDB-lite"/>
    </source>
</evidence>
<evidence type="ECO:0000313" key="3">
    <source>
        <dbReference type="EMBL" id="KAJ7191381.1"/>
    </source>
</evidence>
<dbReference type="Proteomes" id="UP001219525">
    <property type="component" value="Unassembled WGS sequence"/>
</dbReference>
<organism evidence="3 4">
    <name type="scientific">Mycena pura</name>
    <dbReference type="NCBI Taxonomy" id="153505"/>
    <lineage>
        <taxon>Eukaryota</taxon>
        <taxon>Fungi</taxon>
        <taxon>Dikarya</taxon>
        <taxon>Basidiomycota</taxon>
        <taxon>Agaricomycotina</taxon>
        <taxon>Agaricomycetes</taxon>
        <taxon>Agaricomycetidae</taxon>
        <taxon>Agaricales</taxon>
        <taxon>Marasmiineae</taxon>
        <taxon>Mycenaceae</taxon>
        <taxon>Mycena</taxon>
    </lineage>
</organism>
<dbReference type="AlphaFoldDB" id="A0AAD6Y0S8"/>
<proteinExistence type="predicted"/>
<reference evidence="3" key="1">
    <citation type="submission" date="2023-03" db="EMBL/GenBank/DDBJ databases">
        <title>Massive genome expansion in bonnet fungi (Mycena s.s.) driven by repeated elements and novel gene families across ecological guilds.</title>
        <authorList>
            <consortium name="Lawrence Berkeley National Laboratory"/>
            <person name="Harder C.B."/>
            <person name="Miyauchi S."/>
            <person name="Viragh M."/>
            <person name="Kuo A."/>
            <person name="Thoen E."/>
            <person name="Andreopoulos B."/>
            <person name="Lu D."/>
            <person name="Skrede I."/>
            <person name="Drula E."/>
            <person name="Henrissat B."/>
            <person name="Morin E."/>
            <person name="Kohler A."/>
            <person name="Barry K."/>
            <person name="LaButti K."/>
            <person name="Morin E."/>
            <person name="Salamov A."/>
            <person name="Lipzen A."/>
            <person name="Mereny Z."/>
            <person name="Hegedus B."/>
            <person name="Baldrian P."/>
            <person name="Stursova M."/>
            <person name="Weitz H."/>
            <person name="Taylor A."/>
            <person name="Grigoriev I.V."/>
            <person name="Nagy L.G."/>
            <person name="Martin F."/>
            <person name="Kauserud H."/>
        </authorList>
    </citation>
    <scope>NUCLEOTIDE SEQUENCE</scope>
    <source>
        <strain evidence="3">9144</strain>
    </source>
</reference>
<gene>
    <name evidence="3" type="ORF">GGX14DRAFT_701593</name>
</gene>
<accession>A0AAD6Y0S8</accession>
<dbReference type="EMBL" id="JARJCW010000133">
    <property type="protein sequence ID" value="KAJ7191381.1"/>
    <property type="molecule type" value="Genomic_DNA"/>
</dbReference>
<evidence type="ECO:0000313" key="4">
    <source>
        <dbReference type="Proteomes" id="UP001219525"/>
    </source>
</evidence>
<name>A0AAD6Y0S8_9AGAR</name>
<feature type="signal peptide" evidence="2">
    <location>
        <begin position="1"/>
        <end position="19"/>
    </location>
</feature>
<feature type="region of interest" description="Disordered" evidence="1">
    <location>
        <begin position="45"/>
        <end position="82"/>
    </location>
</feature>
<keyword evidence="4" id="KW-1185">Reference proteome</keyword>
<feature type="chain" id="PRO_5042028380" evidence="2">
    <location>
        <begin position="20"/>
        <end position="82"/>
    </location>
</feature>
<protein>
    <submittedName>
        <fullName evidence="3">Uncharacterized protein</fullName>
    </submittedName>
</protein>
<keyword evidence="2" id="KW-0732">Signal</keyword>
<evidence type="ECO:0000256" key="2">
    <source>
        <dbReference type="SAM" id="SignalP"/>
    </source>
</evidence>
<comment type="caution">
    <text evidence="3">The sequence shown here is derived from an EMBL/GenBank/DDBJ whole genome shotgun (WGS) entry which is preliminary data.</text>
</comment>